<keyword evidence="2" id="KW-1185">Reference proteome</keyword>
<accession>A0AAW2H0H5</accession>
<dbReference type="InterPro" id="IPR005312">
    <property type="entry name" value="DUF1759"/>
</dbReference>
<protein>
    <recommendedName>
        <fullName evidence="3">Gag protein</fullName>
    </recommendedName>
</protein>
<name>A0AAW2H0H5_9HYME</name>
<proteinExistence type="predicted"/>
<sequence length="209" mass="23652">MRTIAHLPLKGDNYPIAWKKLRDTYDKPCYQLNLLLDKLAELQPIKVLNADSLDSRVKAIHLTFFAMRKLTQSDTDLIEALMCHRLLQTLDMETRKLWEEQLAYRESQTGSVRTETGGQSTAASPYPKMVDLVSWLNCRRDGLRSIKGCGTIERSCVKTSLKGKAARAFYAATKSLPSKIKRRCGLCSQEHFIGACPELKKKKSQGSTR</sequence>
<evidence type="ECO:0000313" key="1">
    <source>
        <dbReference type="EMBL" id="KAL0132882.1"/>
    </source>
</evidence>
<gene>
    <name evidence="1" type="ORF">PUN28_000542</name>
</gene>
<reference evidence="1 2" key="1">
    <citation type="submission" date="2023-03" db="EMBL/GenBank/DDBJ databases">
        <title>High recombination rates correlate with genetic variation in Cardiocondyla obscurior ants.</title>
        <authorList>
            <person name="Errbii M."/>
        </authorList>
    </citation>
    <scope>NUCLEOTIDE SEQUENCE [LARGE SCALE GENOMIC DNA]</scope>
    <source>
        <strain evidence="1">Alpha-2009</strain>
        <tissue evidence="1">Whole body</tissue>
    </source>
</reference>
<dbReference type="Proteomes" id="UP001430953">
    <property type="component" value="Unassembled WGS sequence"/>
</dbReference>
<dbReference type="EMBL" id="JADYXP020000001">
    <property type="protein sequence ID" value="KAL0132882.1"/>
    <property type="molecule type" value="Genomic_DNA"/>
</dbReference>
<organism evidence="1 2">
    <name type="scientific">Cardiocondyla obscurior</name>
    <dbReference type="NCBI Taxonomy" id="286306"/>
    <lineage>
        <taxon>Eukaryota</taxon>
        <taxon>Metazoa</taxon>
        <taxon>Ecdysozoa</taxon>
        <taxon>Arthropoda</taxon>
        <taxon>Hexapoda</taxon>
        <taxon>Insecta</taxon>
        <taxon>Pterygota</taxon>
        <taxon>Neoptera</taxon>
        <taxon>Endopterygota</taxon>
        <taxon>Hymenoptera</taxon>
        <taxon>Apocrita</taxon>
        <taxon>Aculeata</taxon>
        <taxon>Formicoidea</taxon>
        <taxon>Formicidae</taxon>
        <taxon>Myrmicinae</taxon>
        <taxon>Cardiocondyla</taxon>
    </lineage>
</organism>
<dbReference type="Pfam" id="PF03564">
    <property type="entry name" value="DUF1759"/>
    <property type="match status" value="1"/>
</dbReference>
<comment type="caution">
    <text evidence="1">The sequence shown here is derived from an EMBL/GenBank/DDBJ whole genome shotgun (WGS) entry which is preliminary data.</text>
</comment>
<dbReference type="AlphaFoldDB" id="A0AAW2H0H5"/>
<evidence type="ECO:0000313" key="2">
    <source>
        <dbReference type="Proteomes" id="UP001430953"/>
    </source>
</evidence>
<evidence type="ECO:0008006" key="3">
    <source>
        <dbReference type="Google" id="ProtNLM"/>
    </source>
</evidence>